<dbReference type="AlphaFoldDB" id="A0A2H3K2W2"/>
<evidence type="ECO:0000256" key="5">
    <source>
        <dbReference type="ARBA" id="ARBA00023033"/>
    </source>
</evidence>
<dbReference type="InterPro" id="IPR036188">
    <property type="entry name" value="FAD/NAD-bd_sf"/>
</dbReference>
<dbReference type="Proteomes" id="UP000218811">
    <property type="component" value="Unassembled WGS sequence"/>
</dbReference>
<evidence type="ECO:0000256" key="1">
    <source>
        <dbReference type="ARBA" id="ARBA00007992"/>
    </source>
</evidence>
<keyword evidence="7" id="KW-0812">Transmembrane</keyword>
<evidence type="ECO:0000256" key="3">
    <source>
        <dbReference type="ARBA" id="ARBA00022827"/>
    </source>
</evidence>
<dbReference type="GO" id="GO:0004497">
    <property type="term" value="F:monooxygenase activity"/>
    <property type="evidence" value="ECO:0007669"/>
    <property type="project" value="UniProtKB-KW"/>
</dbReference>
<evidence type="ECO:0000256" key="7">
    <source>
        <dbReference type="SAM" id="Phobius"/>
    </source>
</evidence>
<dbReference type="OMA" id="AAEDWWI"/>
<dbReference type="Pfam" id="PF01494">
    <property type="entry name" value="FAD_binding_3"/>
    <property type="match status" value="1"/>
</dbReference>
<name>A0A2H3K2W2_WOLCO</name>
<accession>A0A2H3K2W2</accession>
<evidence type="ECO:0000313" key="9">
    <source>
        <dbReference type="EMBL" id="PCH44468.1"/>
    </source>
</evidence>
<reference evidence="9 10" key="1">
    <citation type="journal article" date="2012" name="Science">
        <title>The Paleozoic origin of enzymatic lignin decomposition reconstructed from 31 fungal genomes.</title>
        <authorList>
            <person name="Floudas D."/>
            <person name="Binder M."/>
            <person name="Riley R."/>
            <person name="Barry K."/>
            <person name="Blanchette R.A."/>
            <person name="Henrissat B."/>
            <person name="Martinez A.T."/>
            <person name="Otillar R."/>
            <person name="Spatafora J.W."/>
            <person name="Yadav J.S."/>
            <person name="Aerts A."/>
            <person name="Benoit I."/>
            <person name="Boyd A."/>
            <person name="Carlson A."/>
            <person name="Copeland A."/>
            <person name="Coutinho P.M."/>
            <person name="de Vries R.P."/>
            <person name="Ferreira P."/>
            <person name="Findley K."/>
            <person name="Foster B."/>
            <person name="Gaskell J."/>
            <person name="Glotzer D."/>
            <person name="Gorecki P."/>
            <person name="Heitman J."/>
            <person name="Hesse C."/>
            <person name="Hori C."/>
            <person name="Igarashi K."/>
            <person name="Jurgens J.A."/>
            <person name="Kallen N."/>
            <person name="Kersten P."/>
            <person name="Kohler A."/>
            <person name="Kuees U."/>
            <person name="Kumar T.K.A."/>
            <person name="Kuo A."/>
            <person name="LaButti K."/>
            <person name="Larrondo L.F."/>
            <person name="Lindquist E."/>
            <person name="Ling A."/>
            <person name="Lombard V."/>
            <person name="Lucas S."/>
            <person name="Lundell T."/>
            <person name="Martin R."/>
            <person name="McLaughlin D.J."/>
            <person name="Morgenstern I."/>
            <person name="Morin E."/>
            <person name="Murat C."/>
            <person name="Nagy L.G."/>
            <person name="Nolan M."/>
            <person name="Ohm R.A."/>
            <person name="Patyshakuliyeva A."/>
            <person name="Rokas A."/>
            <person name="Ruiz-Duenas F.J."/>
            <person name="Sabat G."/>
            <person name="Salamov A."/>
            <person name="Samejima M."/>
            <person name="Schmutz J."/>
            <person name="Slot J.C."/>
            <person name="St John F."/>
            <person name="Stenlid J."/>
            <person name="Sun H."/>
            <person name="Sun S."/>
            <person name="Syed K."/>
            <person name="Tsang A."/>
            <person name="Wiebenga A."/>
            <person name="Young D."/>
            <person name="Pisabarro A."/>
            <person name="Eastwood D.C."/>
            <person name="Martin F."/>
            <person name="Cullen D."/>
            <person name="Grigoriev I.V."/>
            <person name="Hibbett D.S."/>
        </authorList>
    </citation>
    <scope>NUCLEOTIDE SEQUENCE [LARGE SCALE GENOMIC DNA]</scope>
    <source>
        <strain evidence="9 10">MD-104</strain>
    </source>
</reference>
<dbReference type="OrthoDB" id="5428495at2759"/>
<evidence type="ECO:0000256" key="6">
    <source>
        <dbReference type="SAM" id="MobiDB-lite"/>
    </source>
</evidence>
<dbReference type="PANTHER" id="PTHR13789:SF147">
    <property type="entry name" value="PUTATIVE (AFU_ORTHOLOGUE AFUA_2G01950)-RELATED"/>
    <property type="match status" value="1"/>
</dbReference>
<feature type="transmembrane region" description="Helical" evidence="7">
    <location>
        <begin position="12"/>
        <end position="31"/>
    </location>
</feature>
<gene>
    <name evidence="9" type="ORF">WOLCODRAFT_139025</name>
</gene>
<dbReference type="SUPFAM" id="SSF51905">
    <property type="entry name" value="FAD/NAD(P)-binding domain"/>
    <property type="match status" value="1"/>
</dbReference>
<keyword evidence="3" id="KW-0274">FAD</keyword>
<feature type="compositionally biased region" description="Basic and acidic residues" evidence="6">
    <location>
        <begin position="388"/>
        <end position="400"/>
    </location>
</feature>
<feature type="domain" description="FAD-binding" evidence="8">
    <location>
        <begin position="12"/>
        <end position="369"/>
    </location>
</feature>
<evidence type="ECO:0000256" key="2">
    <source>
        <dbReference type="ARBA" id="ARBA00022630"/>
    </source>
</evidence>
<protein>
    <submittedName>
        <fullName evidence="9">FAD/NAD(P)-binding domain-containing protein</fullName>
    </submittedName>
</protein>
<keyword evidence="2" id="KW-0285">Flavoprotein</keyword>
<keyword evidence="7" id="KW-0472">Membrane</keyword>
<keyword evidence="4" id="KW-0560">Oxidoreductase</keyword>
<evidence type="ECO:0000313" key="10">
    <source>
        <dbReference type="Proteomes" id="UP000218811"/>
    </source>
</evidence>
<evidence type="ECO:0000256" key="4">
    <source>
        <dbReference type="ARBA" id="ARBA00023002"/>
    </source>
</evidence>
<evidence type="ECO:0000259" key="8">
    <source>
        <dbReference type="Pfam" id="PF01494"/>
    </source>
</evidence>
<dbReference type="PRINTS" id="PR00420">
    <property type="entry name" value="RNGMNOXGNASE"/>
</dbReference>
<dbReference type="InterPro" id="IPR002938">
    <property type="entry name" value="FAD-bd"/>
</dbReference>
<organism evidence="9 10">
    <name type="scientific">Wolfiporia cocos (strain MD-104)</name>
    <name type="common">Brown rot fungus</name>
    <dbReference type="NCBI Taxonomy" id="742152"/>
    <lineage>
        <taxon>Eukaryota</taxon>
        <taxon>Fungi</taxon>
        <taxon>Dikarya</taxon>
        <taxon>Basidiomycota</taxon>
        <taxon>Agaricomycotina</taxon>
        <taxon>Agaricomycetes</taxon>
        <taxon>Polyporales</taxon>
        <taxon>Phaeolaceae</taxon>
        <taxon>Wolfiporia</taxon>
    </lineage>
</organism>
<keyword evidence="5" id="KW-0503">Monooxygenase</keyword>
<comment type="similarity">
    <text evidence="1">Belongs to the paxM FAD-dependent monooxygenase family.</text>
</comment>
<dbReference type="InterPro" id="IPR050493">
    <property type="entry name" value="FAD-dep_Monooxygenase_BioMet"/>
</dbReference>
<dbReference type="STRING" id="742152.A0A2H3K2W2"/>
<sequence>MPAHRTGAFLDVEFLVIGGGIAGLSVAFILAQAGHHVRVIEKRGLGVHAGGLRVPPNLSKILTQWVGREELVRTAVPCVGTPLRHLSNGHDVGFLHWKPDVMRETGGEFLLIHHEDLHRLLYELATSAGVRVDLNTSVTAIQQGTEALPNPSATLSTGETVTADFIIGADGPRSMVRNVVLNREDEAQPDFLTVYTTTIPGSEMRKDPDLSKWLDSDEWPIWMGTHRSVCGHPVRSKQDFAVHIYSHEGDQNPPTGEETWEDVISIDELDISNHGPRVQKLLKLAPFLLRTRLMKRPEGIDDWVDSTGRIVLVGESAHPWQPGGTHGPSIAVEDAVVFGSLFERLSSWEQVPSFLSAYQELREARCAEVKASDIRNAQMVAMPPGPARDARDEDMRKNSADEWDEGTTKQNFEEMAWVFGYDARDAADEWWVNWGRFSESARQGINIKHLSVGLETLTVETA</sequence>
<dbReference type="Gene3D" id="3.50.50.60">
    <property type="entry name" value="FAD/NAD(P)-binding domain"/>
    <property type="match status" value="1"/>
</dbReference>
<proteinExistence type="inferred from homology"/>
<keyword evidence="7" id="KW-1133">Transmembrane helix</keyword>
<feature type="region of interest" description="Disordered" evidence="6">
    <location>
        <begin position="381"/>
        <end position="405"/>
    </location>
</feature>
<dbReference type="PANTHER" id="PTHR13789">
    <property type="entry name" value="MONOOXYGENASE"/>
    <property type="match status" value="1"/>
</dbReference>
<dbReference type="EMBL" id="KB468157">
    <property type="protein sequence ID" value="PCH44468.1"/>
    <property type="molecule type" value="Genomic_DNA"/>
</dbReference>
<dbReference type="GO" id="GO:0071949">
    <property type="term" value="F:FAD binding"/>
    <property type="evidence" value="ECO:0007669"/>
    <property type="project" value="InterPro"/>
</dbReference>
<keyword evidence="10" id="KW-1185">Reference proteome</keyword>